<dbReference type="Proteomes" id="UP001152795">
    <property type="component" value="Unassembled WGS sequence"/>
</dbReference>
<gene>
    <name evidence="2" type="ORF">PACLA_8A039003</name>
</gene>
<evidence type="ECO:0000259" key="1">
    <source>
        <dbReference type="Pfam" id="PF00078"/>
    </source>
</evidence>
<dbReference type="EMBL" id="CACRXK020021465">
    <property type="protein sequence ID" value="CAB4035883.1"/>
    <property type="molecule type" value="Genomic_DNA"/>
</dbReference>
<dbReference type="PANTHER" id="PTHR47510">
    <property type="entry name" value="REVERSE TRANSCRIPTASE DOMAIN-CONTAINING PROTEIN"/>
    <property type="match status" value="1"/>
</dbReference>
<comment type="caution">
    <text evidence="2">The sequence shown here is derived from an EMBL/GenBank/DDBJ whole genome shotgun (WGS) entry which is preliminary data.</text>
</comment>
<name>A0A6S7LAY5_PARCT</name>
<organism evidence="2 3">
    <name type="scientific">Paramuricea clavata</name>
    <name type="common">Red gorgonian</name>
    <name type="synonym">Violescent sea-whip</name>
    <dbReference type="NCBI Taxonomy" id="317549"/>
    <lineage>
        <taxon>Eukaryota</taxon>
        <taxon>Metazoa</taxon>
        <taxon>Cnidaria</taxon>
        <taxon>Anthozoa</taxon>
        <taxon>Octocorallia</taxon>
        <taxon>Malacalcyonacea</taxon>
        <taxon>Plexauridae</taxon>
        <taxon>Paramuricea</taxon>
    </lineage>
</organism>
<feature type="non-terminal residue" evidence="2">
    <location>
        <position position="889"/>
    </location>
</feature>
<dbReference type="InterPro" id="IPR000477">
    <property type="entry name" value="RT_dom"/>
</dbReference>
<proteinExistence type="predicted"/>
<dbReference type="Pfam" id="PF00078">
    <property type="entry name" value="RVT_1"/>
    <property type="match status" value="1"/>
</dbReference>
<feature type="domain" description="Reverse transcriptase" evidence="1">
    <location>
        <begin position="305"/>
        <end position="388"/>
    </location>
</feature>
<protein>
    <recommendedName>
        <fullName evidence="1">Reverse transcriptase domain-containing protein</fullName>
    </recommendedName>
</protein>
<dbReference type="PANTHER" id="PTHR47510:SF3">
    <property type="entry name" value="ENDO_EXONUCLEASE_PHOSPHATASE DOMAIN-CONTAINING PROTEIN"/>
    <property type="match status" value="1"/>
</dbReference>
<feature type="non-terminal residue" evidence="2">
    <location>
        <position position="1"/>
    </location>
</feature>
<evidence type="ECO:0000313" key="2">
    <source>
        <dbReference type="EMBL" id="CAB4035883.1"/>
    </source>
</evidence>
<dbReference type="AlphaFoldDB" id="A0A6S7LAY5"/>
<evidence type="ECO:0000313" key="3">
    <source>
        <dbReference type="Proteomes" id="UP001152795"/>
    </source>
</evidence>
<accession>A0A6S7LAY5</accession>
<sequence>RVVCSGVSHCGISDHSLIYVYRKLSLNTVSSKGNNYITYRNFKKFNRENFRSDISSQDWSYNLSNTQDPNLMWAEWKSKFLTIADKHAPIRTKRIRLKNSPWITSDLKKRMHDRDIAKIKAIHSTVPGDWDNFRRLRNVVNKEIKLAKESYYKNAFMQHSGNSRKTWQIVNDLTSRKSKRTSVRELNLNGNFISNPSDLSNAFNEHFSTIGPKLASEIPVSSSHTSYTDYLINTDKRFQFTQTNNDQVFSVLSKLCKSKATGLDQISARLVRECADLISSSITNIFNLSLLLVTPIFKQGTRNEMNNYRPISVISSGFRSLHSTATALLEATDSWAYNIDRGNINAVVFLDLKKAFDTVNHEILLSKLRNYGIHGVAYKWFKSYLEDQCMQMTLILHILVAIQTLFNFILTKTWKTLMNDRVSTTKSLGVLLDENLTWSSHINKMTKRIASGIGAIKRLRSFVSLETLHVIYQALIQPHFDYCNVVLLEKLGWDDLNQQRQFQKALMVFKSLNNLAPEYLCSKFTNRNNVTSYILRDSVNKLAAPLPRTNYLKNSFSYSDTAFMENRPRSCLIRACTRKFQVLIDLYGASLVSSSGSAFFKDFLVDSMRSPSTLLKTQATQSRKAPPLTACSDFYKMECRECTAITLEFSHAILCLPCTKLAFRLTQILFRIFPDKLRGKTLKDDGAYLPEEYVHLNHPQMKTHDYNVYFQNYFANELIRWMHYLAYIRIKISYSFLLGATQITYNYIKNNFGFLQGDAHSRLNIWHFKKSLFHLTIRYPNKPDTTVKLASLQSPRSGNNLPDSYGLRMTSYYKSHVRIKSIFQFETAVTFSVACMHIHRLSVCSNTESSLPARRFSPAMQIFSCSLTAPETGAYTFYVSGDDQCQLSI</sequence>
<keyword evidence="3" id="KW-1185">Reference proteome</keyword>
<reference evidence="2" key="1">
    <citation type="submission" date="2020-04" db="EMBL/GenBank/DDBJ databases">
        <authorList>
            <person name="Alioto T."/>
            <person name="Alioto T."/>
            <person name="Gomez Garrido J."/>
        </authorList>
    </citation>
    <scope>NUCLEOTIDE SEQUENCE</scope>
    <source>
        <strain evidence="2">A484AB</strain>
    </source>
</reference>